<keyword evidence="2" id="KW-1185">Reference proteome</keyword>
<gene>
    <name evidence="1" type="ORF">LWI28_016838</name>
</gene>
<accession>A0AAD5NZT5</accession>
<dbReference type="EMBL" id="JAJSOW010000004">
    <property type="protein sequence ID" value="KAI9192003.1"/>
    <property type="molecule type" value="Genomic_DNA"/>
</dbReference>
<sequence>MDRTNQFIIFFNQFSYGLNLLAVSTKIKSFWHLSMVTSQACSNLQCLFTELHLHVASSFLLTSSPSLLAKLRLMRLCLVNDFLGNHQSETPLSTLPYFSPIASLLLSILGSVASLTTANEFPENLAIWKLKFVCCSSNAEAMFG</sequence>
<evidence type="ECO:0000313" key="1">
    <source>
        <dbReference type="EMBL" id="KAI9192003.1"/>
    </source>
</evidence>
<proteinExistence type="predicted"/>
<name>A0AAD5NZT5_ACENE</name>
<comment type="caution">
    <text evidence="1">The sequence shown here is derived from an EMBL/GenBank/DDBJ whole genome shotgun (WGS) entry which is preliminary data.</text>
</comment>
<reference evidence="1" key="2">
    <citation type="submission" date="2023-02" db="EMBL/GenBank/DDBJ databases">
        <authorList>
            <person name="Swenson N.G."/>
            <person name="Wegrzyn J.L."/>
            <person name="Mcevoy S.L."/>
        </authorList>
    </citation>
    <scope>NUCLEOTIDE SEQUENCE</scope>
    <source>
        <strain evidence="1">91603</strain>
        <tissue evidence="1">Leaf</tissue>
    </source>
</reference>
<dbReference type="AlphaFoldDB" id="A0AAD5NZT5"/>
<organism evidence="1 2">
    <name type="scientific">Acer negundo</name>
    <name type="common">Box elder</name>
    <dbReference type="NCBI Taxonomy" id="4023"/>
    <lineage>
        <taxon>Eukaryota</taxon>
        <taxon>Viridiplantae</taxon>
        <taxon>Streptophyta</taxon>
        <taxon>Embryophyta</taxon>
        <taxon>Tracheophyta</taxon>
        <taxon>Spermatophyta</taxon>
        <taxon>Magnoliopsida</taxon>
        <taxon>eudicotyledons</taxon>
        <taxon>Gunneridae</taxon>
        <taxon>Pentapetalae</taxon>
        <taxon>rosids</taxon>
        <taxon>malvids</taxon>
        <taxon>Sapindales</taxon>
        <taxon>Sapindaceae</taxon>
        <taxon>Hippocastanoideae</taxon>
        <taxon>Acereae</taxon>
        <taxon>Acer</taxon>
    </lineage>
</organism>
<protein>
    <submittedName>
        <fullName evidence="1">Uncharacterized protein</fullName>
    </submittedName>
</protein>
<evidence type="ECO:0000313" key="2">
    <source>
        <dbReference type="Proteomes" id="UP001064489"/>
    </source>
</evidence>
<dbReference type="Proteomes" id="UP001064489">
    <property type="component" value="Chromosome 6"/>
</dbReference>
<reference evidence="1" key="1">
    <citation type="journal article" date="2022" name="Plant J.">
        <title>Strategies of tolerance reflected in two North American maple genomes.</title>
        <authorList>
            <person name="McEvoy S.L."/>
            <person name="Sezen U.U."/>
            <person name="Trouern-Trend A."/>
            <person name="McMahon S.M."/>
            <person name="Schaberg P.G."/>
            <person name="Yang J."/>
            <person name="Wegrzyn J.L."/>
            <person name="Swenson N.G."/>
        </authorList>
    </citation>
    <scope>NUCLEOTIDE SEQUENCE</scope>
    <source>
        <strain evidence="1">91603</strain>
    </source>
</reference>